<keyword evidence="3" id="KW-1185">Reference proteome</keyword>
<protein>
    <submittedName>
        <fullName evidence="2">Uncharacterized protein</fullName>
    </submittedName>
</protein>
<dbReference type="AlphaFoldDB" id="A0A4Z2FFS8"/>
<dbReference type="EMBL" id="SRLO01001267">
    <property type="protein sequence ID" value="TNN39594.1"/>
    <property type="molecule type" value="Genomic_DNA"/>
</dbReference>
<sequence length="139" mass="15295">MRSLNVSEPRGAVWCGVAWWCGVVRCGTVCRGVVRCGAAWWCGVVRCVVAWCGVVWWCGVVLTRQRSERFISRAWAGSMEISFWSSASLRLQKRRKHQPAAAEARSRPPHHASAPRQAMGGGGLAQNLIICVHPTPPQS</sequence>
<feature type="region of interest" description="Disordered" evidence="1">
    <location>
        <begin position="97"/>
        <end position="119"/>
    </location>
</feature>
<name>A0A4Z2FFS8_9TELE</name>
<proteinExistence type="predicted"/>
<evidence type="ECO:0000256" key="1">
    <source>
        <dbReference type="SAM" id="MobiDB-lite"/>
    </source>
</evidence>
<dbReference type="Proteomes" id="UP000314294">
    <property type="component" value="Unassembled WGS sequence"/>
</dbReference>
<comment type="caution">
    <text evidence="2">The sequence shown here is derived from an EMBL/GenBank/DDBJ whole genome shotgun (WGS) entry which is preliminary data.</text>
</comment>
<gene>
    <name evidence="2" type="ORF">EYF80_050249</name>
</gene>
<reference evidence="2 3" key="1">
    <citation type="submission" date="2019-03" db="EMBL/GenBank/DDBJ databases">
        <title>First draft genome of Liparis tanakae, snailfish: a comprehensive survey of snailfish specific genes.</title>
        <authorList>
            <person name="Kim W."/>
            <person name="Song I."/>
            <person name="Jeong J.-H."/>
            <person name="Kim D."/>
            <person name="Kim S."/>
            <person name="Ryu S."/>
            <person name="Song J.Y."/>
            <person name="Lee S.K."/>
        </authorList>
    </citation>
    <scope>NUCLEOTIDE SEQUENCE [LARGE SCALE GENOMIC DNA]</scope>
    <source>
        <tissue evidence="2">Muscle</tissue>
    </source>
</reference>
<accession>A0A4Z2FFS8</accession>
<organism evidence="2 3">
    <name type="scientific">Liparis tanakae</name>
    <name type="common">Tanaka's snailfish</name>
    <dbReference type="NCBI Taxonomy" id="230148"/>
    <lineage>
        <taxon>Eukaryota</taxon>
        <taxon>Metazoa</taxon>
        <taxon>Chordata</taxon>
        <taxon>Craniata</taxon>
        <taxon>Vertebrata</taxon>
        <taxon>Euteleostomi</taxon>
        <taxon>Actinopterygii</taxon>
        <taxon>Neopterygii</taxon>
        <taxon>Teleostei</taxon>
        <taxon>Neoteleostei</taxon>
        <taxon>Acanthomorphata</taxon>
        <taxon>Eupercaria</taxon>
        <taxon>Perciformes</taxon>
        <taxon>Cottioidei</taxon>
        <taxon>Cottales</taxon>
        <taxon>Liparidae</taxon>
        <taxon>Liparis</taxon>
    </lineage>
</organism>
<evidence type="ECO:0000313" key="3">
    <source>
        <dbReference type="Proteomes" id="UP000314294"/>
    </source>
</evidence>
<evidence type="ECO:0000313" key="2">
    <source>
        <dbReference type="EMBL" id="TNN39594.1"/>
    </source>
</evidence>